<dbReference type="Proteomes" id="UP000515908">
    <property type="component" value="Chromosome 01"/>
</dbReference>
<dbReference type="Gene3D" id="1.10.472.10">
    <property type="entry name" value="Cyclin-like"/>
    <property type="match status" value="1"/>
</dbReference>
<evidence type="ECO:0000313" key="2">
    <source>
        <dbReference type="EMBL" id="CAD2213165.1"/>
    </source>
</evidence>
<feature type="compositionally biased region" description="Basic and acidic residues" evidence="1">
    <location>
        <begin position="392"/>
        <end position="470"/>
    </location>
</feature>
<feature type="region of interest" description="Disordered" evidence="1">
    <location>
        <begin position="341"/>
        <end position="470"/>
    </location>
</feature>
<gene>
    <name evidence="2" type="ORF">ADEAN_000060100</name>
</gene>
<dbReference type="InterPro" id="IPR043198">
    <property type="entry name" value="Cyclin/Ssn8"/>
</dbReference>
<sequence length="470" mass="54313">MICDEKNIREAYCTYGVDLIRTTGLLLHLSPSSIYRASILFQRFQKSADEQYRSHYMKEAEQKALVMLEKGVLDGSQKKSSVKEFVEKTGKVEYILPEPAAASESEVVPLGDLFAPFDYCLMHQQDHDDILYLAGACLLVVSKLEEQHVRIRDIVNMCNRLSQRRKQPPGSPIQQRPSPQRYEDYKSCVVSAEGVLLQQLGFQTFVDCPIKYGVIFLHLLVEDTTGGQTCSDELYRWQVEMVRFVNDTARYGEYLSFSAKDVAVLAIQVTCPPEVALPEEWYLAFGTSADTLSKLTAVYEAKKETGLSSKAISNELRNVLVYMYRSRTDFAKTQFELKTAKETPIAPPSTEVKSTAPPVPQPTTAPAPPPPVKINLDEFEDIAEVQKRRRREEKERREKEKEDKERHRKRDREDSRDKGPDRDRDRRREGGHDKERDRRDRDRVRERNRPYLDRSRNAGLDRRRDERGKR</sequence>
<dbReference type="InterPro" id="IPR036915">
    <property type="entry name" value="Cyclin-like_sf"/>
</dbReference>
<reference evidence="2 3" key="1">
    <citation type="submission" date="2020-08" db="EMBL/GenBank/DDBJ databases">
        <authorList>
            <person name="Newling K."/>
            <person name="Davey J."/>
            <person name="Forrester S."/>
        </authorList>
    </citation>
    <scope>NUCLEOTIDE SEQUENCE [LARGE SCALE GENOMIC DNA]</scope>
    <source>
        <strain evidence="3">Crithidia deanei Carvalho (ATCC PRA-265)</strain>
    </source>
</reference>
<evidence type="ECO:0000313" key="3">
    <source>
        <dbReference type="Proteomes" id="UP000515908"/>
    </source>
</evidence>
<dbReference type="EMBL" id="LR877145">
    <property type="protein sequence ID" value="CAD2213165.1"/>
    <property type="molecule type" value="Genomic_DNA"/>
</dbReference>
<dbReference type="PANTHER" id="PTHR10026">
    <property type="entry name" value="CYCLIN"/>
    <property type="match status" value="1"/>
</dbReference>
<evidence type="ECO:0000256" key="1">
    <source>
        <dbReference type="SAM" id="MobiDB-lite"/>
    </source>
</evidence>
<name>A0A7G2C0V9_9TRYP</name>
<evidence type="ECO:0008006" key="4">
    <source>
        <dbReference type="Google" id="ProtNLM"/>
    </source>
</evidence>
<feature type="compositionally biased region" description="Pro residues" evidence="1">
    <location>
        <begin position="357"/>
        <end position="372"/>
    </location>
</feature>
<dbReference type="SUPFAM" id="SSF47954">
    <property type="entry name" value="Cyclin-like"/>
    <property type="match status" value="1"/>
</dbReference>
<keyword evidence="3" id="KW-1185">Reference proteome</keyword>
<protein>
    <recommendedName>
        <fullName evidence="4">Cyclin, N-terminal domain containing protein</fullName>
    </recommendedName>
</protein>
<proteinExistence type="predicted"/>
<dbReference type="GO" id="GO:0016538">
    <property type="term" value="F:cyclin-dependent protein serine/threonine kinase regulator activity"/>
    <property type="evidence" value="ECO:0007669"/>
    <property type="project" value="InterPro"/>
</dbReference>
<organism evidence="2 3">
    <name type="scientific">Angomonas deanei</name>
    <dbReference type="NCBI Taxonomy" id="59799"/>
    <lineage>
        <taxon>Eukaryota</taxon>
        <taxon>Discoba</taxon>
        <taxon>Euglenozoa</taxon>
        <taxon>Kinetoplastea</taxon>
        <taxon>Metakinetoplastina</taxon>
        <taxon>Trypanosomatida</taxon>
        <taxon>Trypanosomatidae</taxon>
        <taxon>Strigomonadinae</taxon>
        <taxon>Angomonas</taxon>
    </lineage>
</organism>
<dbReference type="AlphaFoldDB" id="A0A7G2C0V9"/>
<dbReference type="VEuPathDB" id="TriTrypDB:ADEAN_000060100"/>
<dbReference type="GO" id="GO:0006357">
    <property type="term" value="P:regulation of transcription by RNA polymerase II"/>
    <property type="evidence" value="ECO:0007669"/>
    <property type="project" value="InterPro"/>
</dbReference>
<accession>A0A7G2C0V9</accession>